<dbReference type="InterPro" id="IPR057039">
    <property type="entry name" value="At5g52880_ARM"/>
</dbReference>
<sequence>MKRYQNLMVGEALSKNHLYPFACNELSSILKQAYSQSPKNVKALIFQDTLSAFRLLPDVNTSAAVSAANHLLKSVEAVLPKQKKNLAIVEFKQAKVALKRRSKSNEEDIDLPSIPQDILIHIFSFLDVSSLVSSAQVSRSWNQATYDDSLWRSQFDLHFNHKVMIRIQSGIDWREAFKKEYIADNLSKVLRSGRGYCGYCISIVWHEKFRCPNKQCRLKSDKKPLELISTHQVVNYLLGIASSSDESESDDEAVPGLWAYDRSWDAHFGGRKG</sequence>
<dbReference type="InterPro" id="IPR036047">
    <property type="entry name" value="F-box-like_dom_sf"/>
</dbReference>
<evidence type="ECO:0000313" key="3">
    <source>
        <dbReference type="Proteomes" id="UP001558713"/>
    </source>
</evidence>
<dbReference type="Pfam" id="PF24104">
    <property type="entry name" value="At5g52880_ARM"/>
    <property type="match status" value="1"/>
</dbReference>
<gene>
    <name evidence="2" type="ORF">V5N11_027281</name>
</gene>
<organism evidence="2 3">
    <name type="scientific">Cardamine amara subsp. amara</name>
    <dbReference type="NCBI Taxonomy" id="228776"/>
    <lineage>
        <taxon>Eukaryota</taxon>
        <taxon>Viridiplantae</taxon>
        <taxon>Streptophyta</taxon>
        <taxon>Embryophyta</taxon>
        <taxon>Tracheophyta</taxon>
        <taxon>Spermatophyta</taxon>
        <taxon>Magnoliopsida</taxon>
        <taxon>eudicotyledons</taxon>
        <taxon>Gunneridae</taxon>
        <taxon>Pentapetalae</taxon>
        <taxon>rosids</taxon>
        <taxon>malvids</taxon>
        <taxon>Brassicales</taxon>
        <taxon>Brassicaceae</taxon>
        <taxon>Cardamineae</taxon>
        <taxon>Cardamine</taxon>
    </lineage>
</organism>
<dbReference type="PANTHER" id="PTHR47744:SF1">
    <property type="entry name" value="OS05G0526300 PROTEIN"/>
    <property type="match status" value="1"/>
</dbReference>
<feature type="domain" description="F-box" evidence="1">
    <location>
        <begin position="108"/>
        <end position="154"/>
    </location>
</feature>
<proteinExistence type="predicted"/>
<dbReference type="InterPro" id="IPR001810">
    <property type="entry name" value="F-box_dom"/>
</dbReference>
<dbReference type="PANTHER" id="PTHR47744">
    <property type="entry name" value="OS05G0526300 PROTEIN"/>
    <property type="match status" value="1"/>
</dbReference>
<dbReference type="Pfam" id="PF12937">
    <property type="entry name" value="F-box-like"/>
    <property type="match status" value="1"/>
</dbReference>
<dbReference type="SUPFAM" id="SSF81383">
    <property type="entry name" value="F-box domain"/>
    <property type="match status" value="1"/>
</dbReference>
<dbReference type="EMBL" id="JBANAX010000497">
    <property type="protein sequence ID" value="KAL1206723.1"/>
    <property type="molecule type" value="Genomic_DNA"/>
</dbReference>
<dbReference type="SMART" id="SM00256">
    <property type="entry name" value="FBOX"/>
    <property type="match status" value="1"/>
</dbReference>
<dbReference type="Gene3D" id="1.20.1280.50">
    <property type="match status" value="1"/>
</dbReference>
<evidence type="ECO:0000259" key="1">
    <source>
        <dbReference type="PROSITE" id="PS50181"/>
    </source>
</evidence>
<name>A0ABD1AJV0_CARAN</name>
<reference evidence="2 3" key="1">
    <citation type="submission" date="2024-04" db="EMBL/GenBank/DDBJ databases">
        <title>Genome assembly C_amara_ONT_v2.</title>
        <authorList>
            <person name="Yant L."/>
            <person name="Moore C."/>
            <person name="Slenker M."/>
        </authorList>
    </citation>
    <scope>NUCLEOTIDE SEQUENCE [LARGE SCALE GENOMIC DNA]</scope>
    <source>
        <tissue evidence="2">Leaf</tissue>
    </source>
</reference>
<dbReference type="Proteomes" id="UP001558713">
    <property type="component" value="Unassembled WGS sequence"/>
</dbReference>
<comment type="caution">
    <text evidence="2">The sequence shown here is derived from an EMBL/GenBank/DDBJ whole genome shotgun (WGS) entry which is preliminary data.</text>
</comment>
<evidence type="ECO:0000313" key="2">
    <source>
        <dbReference type="EMBL" id="KAL1206723.1"/>
    </source>
</evidence>
<protein>
    <submittedName>
        <fullName evidence="2">F-box protein</fullName>
    </submittedName>
</protein>
<dbReference type="AlphaFoldDB" id="A0ABD1AJV0"/>
<keyword evidence="3" id="KW-1185">Reference proteome</keyword>
<dbReference type="PROSITE" id="PS50181">
    <property type="entry name" value="FBOX"/>
    <property type="match status" value="1"/>
</dbReference>
<accession>A0ABD1AJV0</accession>